<accession>A0ABP0TPJ5</accession>
<evidence type="ECO:0000256" key="2">
    <source>
        <dbReference type="ARBA" id="ARBA00022679"/>
    </source>
</evidence>
<sequence>MDEPHVPLSGILQQRLDPLTGQSEWVVVASEEGTEDGGLGASGVYSEALTYTTYLDMLNDTARNRAYNLAIQKAVKGAHHVLDIGAGTGLLSMMAWRAICDHPKTMDAEGESSNPVQITCSNSSVGTIITACESYLPMVRLAHKLLQANKVGSGVRLIHKRSDEMEVGTDMPCRADLLISEILDSQLLGEGLIPTLRHAHEHLLTQDVRSVPAKATIYAQIVECNYLSRCYDSTGVEEQLADELSIRSYSLSHAAGSAHAMHVDPLTSQMELLSAPFKVFTFDFSKMPDEQGQSVHFIEIVQDGQAHGIVSWWVLQLDEEGSIFYSTAPTWIKTAQMSPRWCEHWRQFVFTLPGNGIQVSAGETVRVTSIHDAISVHYMVVGNAHIDEEAATSSMKSASSPPMYDRVGALGDQSWHSIIRAAVDKALLGRVAPLCLVLDDSLLMTMASASANSAAHVVAMTPGLSINCQSFEHGTKAKSGTIRVLKKKPALLVLKDLEGRKVDVLMAEPYYAACVGMLPWRLLRFWLRFWVSRYERTQLTPLLADNFTIIPFQGRLCGVAVFMPDLWHSRCCLGSVEGFDHSLVNRTLGACGLLPPSLEGPLLPYAVWQCGQYKELTDAFTLMTFSFLNPIEAVEGSTQAPVLRGGVCHGVVVWIDWVFDPLGDIVLSTRPAGANLPSYVKQGVKLLSYPVNVEAAPTQDKIEQKKDDMVATTRVPNCVEVSSSFDSATGEISVDTSFGFLES</sequence>
<keyword evidence="1 4" id="KW-0489">Methyltransferase</keyword>
<dbReference type="Proteomes" id="UP001497512">
    <property type="component" value="Chromosome 13"/>
</dbReference>
<keyword evidence="2 4" id="KW-0808">Transferase</keyword>
<dbReference type="Gene3D" id="2.70.160.11">
    <property type="entry name" value="Hnrnp arginine n-methyltransferase1"/>
    <property type="match status" value="2"/>
</dbReference>
<evidence type="ECO:0000313" key="6">
    <source>
        <dbReference type="EMBL" id="CAK9201632.1"/>
    </source>
</evidence>
<dbReference type="PANTHER" id="PTHR11006">
    <property type="entry name" value="PROTEIN ARGININE N-METHYLTRANSFERASE"/>
    <property type="match status" value="1"/>
</dbReference>
<evidence type="ECO:0000256" key="4">
    <source>
        <dbReference type="PROSITE-ProRule" id="PRU01015"/>
    </source>
</evidence>
<evidence type="ECO:0000256" key="1">
    <source>
        <dbReference type="ARBA" id="ARBA00022603"/>
    </source>
</evidence>
<keyword evidence="7" id="KW-1185">Reference proteome</keyword>
<evidence type="ECO:0000313" key="7">
    <source>
        <dbReference type="Proteomes" id="UP001497512"/>
    </source>
</evidence>
<keyword evidence="3 4" id="KW-0949">S-adenosyl-L-methionine</keyword>
<protein>
    <recommendedName>
        <fullName evidence="5">Protein arginine N-methyltransferase domain-containing protein</fullName>
    </recommendedName>
</protein>
<dbReference type="Pfam" id="PF22528">
    <property type="entry name" value="PRMT_C"/>
    <property type="match status" value="1"/>
</dbReference>
<dbReference type="PROSITE" id="PS51678">
    <property type="entry name" value="SAM_MT_PRMT"/>
    <property type="match status" value="1"/>
</dbReference>
<dbReference type="InterPro" id="IPR029063">
    <property type="entry name" value="SAM-dependent_MTases_sf"/>
</dbReference>
<organism evidence="6 7">
    <name type="scientific">Sphagnum troendelagicum</name>
    <dbReference type="NCBI Taxonomy" id="128251"/>
    <lineage>
        <taxon>Eukaryota</taxon>
        <taxon>Viridiplantae</taxon>
        <taxon>Streptophyta</taxon>
        <taxon>Embryophyta</taxon>
        <taxon>Bryophyta</taxon>
        <taxon>Sphagnophytina</taxon>
        <taxon>Sphagnopsida</taxon>
        <taxon>Sphagnales</taxon>
        <taxon>Sphagnaceae</taxon>
        <taxon>Sphagnum</taxon>
    </lineage>
</organism>
<dbReference type="Gene3D" id="3.40.50.150">
    <property type="entry name" value="Vaccinia Virus protein VP39"/>
    <property type="match status" value="2"/>
</dbReference>
<reference evidence="6" key="1">
    <citation type="submission" date="2024-02" db="EMBL/GenBank/DDBJ databases">
        <authorList>
            <consortium name="ELIXIR-Norway"/>
            <consortium name="Elixir Norway"/>
        </authorList>
    </citation>
    <scope>NUCLEOTIDE SEQUENCE</scope>
</reference>
<dbReference type="InterPro" id="IPR025799">
    <property type="entry name" value="Arg_MeTrfase"/>
</dbReference>
<name>A0ABP0TPJ5_9BRYO</name>
<feature type="domain" description="Protein arginine N-methyltransferase" evidence="5">
    <location>
        <begin position="252"/>
        <end position="368"/>
    </location>
</feature>
<evidence type="ECO:0000256" key="3">
    <source>
        <dbReference type="ARBA" id="ARBA00022691"/>
    </source>
</evidence>
<dbReference type="InterPro" id="IPR055135">
    <property type="entry name" value="PRMT_dom"/>
</dbReference>
<dbReference type="EMBL" id="OZ019905">
    <property type="protein sequence ID" value="CAK9201632.1"/>
    <property type="molecule type" value="Genomic_DNA"/>
</dbReference>
<dbReference type="SUPFAM" id="SSF53335">
    <property type="entry name" value="S-adenosyl-L-methionine-dependent methyltransferases"/>
    <property type="match status" value="2"/>
</dbReference>
<evidence type="ECO:0000259" key="5">
    <source>
        <dbReference type="Pfam" id="PF22528"/>
    </source>
</evidence>
<gene>
    <name evidence="6" type="ORF">CSSPTR1EN2_LOCUS6004</name>
</gene>
<proteinExistence type="predicted"/>
<dbReference type="PANTHER" id="PTHR11006:SF4">
    <property type="entry name" value="PROTEIN ARGININE N-METHYLTRANSFERASE 7"/>
    <property type="match status" value="1"/>
</dbReference>